<dbReference type="VEuPathDB" id="ToxoDB:ETH_00033810"/>
<evidence type="ECO:0000313" key="1">
    <source>
        <dbReference type="EMBL" id="CDJ38807.1"/>
    </source>
</evidence>
<gene>
    <name evidence="1" type="ORF">ETH_00033810</name>
</gene>
<reference evidence="1" key="1">
    <citation type="submission" date="2013-10" db="EMBL/GenBank/DDBJ databases">
        <title>Genomic analysis of the causative agents of coccidiosis in chickens.</title>
        <authorList>
            <person name="Reid A.J."/>
            <person name="Blake D."/>
            <person name="Billington K."/>
            <person name="Browne H."/>
            <person name="Dunn M."/>
            <person name="Hung S."/>
            <person name="Kawahara F."/>
            <person name="Miranda-Saavedra D."/>
            <person name="Mourier T."/>
            <person name="Nagra H."/>
            <person name="Otto T.D."/>
            <person name="Rawlings N."/>
            <person name="Sanchez A."/>
            <person name="Sanders M."/>
            <person name="Subramaniam C."/>
            <person name="Tay Y."/>
            <person name="Dear P."/>
            <person name="Doerig C."/>
            <person name="Gruber A."/>
            <person name="Parkinson J."/>
            <person name="Shirley M."/>
            <person name="Wan K.L."/>
            <person name="Berriman M."/>
            <person name="Tomley F."/>
            <person name="Pain A."/>
        </authorList>
    </citation>
    <scope>NUCLEOTIDE SEQUENCE [LARGE SCALE GENOMIC DNA]</scope>
    <source>
        <strain evidence="1">Houghton</strain>
    </source>
</reference>
<sequence>MLAEDLRKAFEAENAELGLLGVPRALKKLESRAAAAKKVLSANKATNVKIEGVYKNKSLEKLGSSAAAKRSPSKPKMILLLSCWRMATS</sequence>
<evidence type="ECO:0000313" key="2">
    <source>
        <dbReference type="Proteomes" id="UP000030747"/>
    </source>
</evidence>
<protein>
    <submittedName>
        <fullName evidence="1">Uncharacterized protein</fullName>
    </submittedName>
</protein>
<reference evidence="1" key="2">
    <citation type="submission" date="2013-10" db="EMBL/GenBank/DDBJ databases">
        <authorList>
            <person name="Aslett M."/>
        </authorList>
    </citation>
    <scope>NUCLEOTIDE SEQUENCE [LARGE SCALE GENOMIC DNA]</scope>
    <source>
        <strain evidence="1">Houghton</strain>
    </source>
</reference>
<dbReference type="AlphaFoldDB" id="U6KL16"/>
<dbReference type="RefSeq" id="XP_013229563.1">
    <property type="nucleotide sequence ID" value="XM_013374109.1"/>
</dbReference>
<dbReference type="VEuPathDB" id="ToxoDB:ETH2_0106000"/>
<organism evidence="1 2">
    <name type="scientific">Eimeria tenella</name>
    <name type="common">Coccidian parasite</name>
    <dbReference type="NCBI Taxonomy" id="5802"/>
    <lineage>
        <taxon>Eukaryota</taxon>
        <taxon>Sar</taxon>
        <taxon>Alveolata</taxon>
        <taxon>Apicomplexa</taxon>
        <taxon>Conoidasida</taxon>
        <taxon>Coccidia</taxon>
        <taxon>Eucoccidiorida</taxon>
        <taxon>Eimeriorina</taxon>
        <taxon>Eimeriidae</taxon>
        <taxon>Eimeria</taxon>
    </lineage>
</organism>
<dbReference type="GeneID" id="25255828"/>
<dbReference type="Proteomes" id="UP000030747">
    <property type="component" value="Unassembled WGS sequence"/>
</dbReference>
<name>U6KL16_EIMTE</name>
<accession>U6KL16</accession>
<proteinExistence type="predicted"/>
<dbReference type="Gene3D" id="3.90.640.10">
    <property type="entry name" value="Actin, Chain A, domain 4"/>
    <property type="match status" value="1"/>
</dbReference>
<dbReference type="OrthoDB" id="10262720at2759"/>
<dbReference type="EMBL" id="HG674056">
    <property type="protein sequence ID" value="CDJ38807.1"/>
    <property type="molecule type" value="Genomic_DNA"/>
</dbReference>
<keyword evidence="2" id="KW-1185">Reference proteome</keyword>